<dbReference type="EMBL" id="ML994611">
    <property type="protein sequence ID" value="KAF2194629.1"/>
    <property type="molecule type" value="Genomic_DNA"/>
</dbReference>
<keyword evidence="1" id="KW-0479">Metal-binding</keyword>
<proteinExistence type="predicted"/>
<evidence type="ECO:0000313" key="8">
    <source>
        <dbReference type="Proteomes" id="UP000800200"/>
    </source>
</evidence>
<dbReference type="OrthoDB" id="10018316at2759"/>
<evidence type="ECO:0000256" key="2">
    <source>
        <dbReference type="ARBA" id="ARBA00022771"/>
    </source>
</evidence>
<reference evidence="7" key="1">
    <citation type="journal article" date="2020" name="Stud. Mycol.">
        <title>101 Dothideomycetes genomes: a test case for predicting lifestyles and emergence of pathogens.</title>
        <authorList>
            <person name="Haridas S."/>
            <person name="Albert R."/>
            <person name="Binder M."/>
            <person name="Bloem J."/>
            <person name="Labutti K."/>
            <person name="Salamov A."/>
            <person name="Andreopoulos B."/>
            <person name="Baker S."/>
            <person name="Barry K."/>
            <person name="Bills G."/>
            <person name="Bluhm B."/>
            <person name="Cannon C."/>
            <person name="Castanera R."/>
            <person name="Culley D."/>
            <person name="Daum C."/>
            <person name="Ezra D."/>
            <person name="Gonzalez J."/>
            <person name="Henrissat B."/>
            <person name="Kuo A."/>
            <person name="Liang C."/>
            <person name="Lipzen A."/>
            <person name="Lutzoni F."/>
            <person name="Magnuson J."/>
            <person name="Mondo S."/>
            <person name="Nolan M."/>
            <person name="Ohm R."/>
            <person name="Pangilinan J."/>
            <person name="Park H.-J."/>
            <person name="Ramirez L."/>
            <person name="Alfaro M."/>
            <person name="Sun H."/>
            <person name="Tritt A."/>
            <person name="Yoshinaga Y."/>
            <person name="Zwiers L.-H."/>
            <person name="Turgeon B."/>
            <person name="Goodwin S."/>
            <person name="Spatafora J."/>
            <person name="Crous P."/>
            <person name="Grigoriev I."/>
        </authorList>
    </citation>
    <scope>NUCLEOTIDE SEQUENCE</scope>
    <source>
        <strain evidence="7">CBS 207.26</strain>
    </source>
</reference>
<evidence type="ECO:0000256" key="3">
    <source>
        <dbReference type="ARBA" id="ARBA00022833"/>
    </source>
</evidence>
<dbReference type="InterPro" id="IPR013083">
    <property type="entry name" value="Znf_RING/FYVE/PHD"/>
</dbReference>
<dbReference type="Pfam" id="PF01363">
    <property type="entry name" value="FYVE"/>
    <property type="match status" value="1"/>
</dbReference>
<sequence length="266" mass="29261">MATDFSTAPGVPQPAPYQHHAYKTSTHYSPMGSGANTPANISPTSPRTVANPPTLPNHAPQIRPMKPPIYVPAALRRTEKPGRQSPPKVDSAVDSADSSWSTGAGFRQTTGDSVDSGISRIVTEELNNDVPLSPITGPITRNHWQPDNSTNVCTASACQMPFSFFNRRHHCRKCGGIFCYQHSQQRVKLNEHALFHPEGEWQRACDRCHSHFRQWEHMRSSRANSESSASSSAVRIDTPIAAKRPEAQRVGSLASSFQGAFNWSTF</sequence>
<evidence type="ECO:0000313" key="7">
    <source>
        <dbReference type="EMBL" id="KAF2194629.1"/>
    </source>
</evidence>
<dbReference type="CDD" id="cd15760">
    <property type="entry name" value="FYVE_scVPS27p_like"/>
    <property type="match status" value="1"/>
</dbReference>
<evidence type="ECO:0000256" key="5">
    <source>
        <dbReference type="SAM" id="MobiDB-lite"/>
    </source>
</evidence>
<dbReference type="InterPro" id="IPR017455">
    <property type="entry name" value="Znf_FYVE-rel"/>
</dbReference>
<evidence type="ECO:0000256" key="4">
    <source>
        <dbReference type="PROSITE-ProRule" id="PRU00091"/>
    </source>
</evidence>
<dbReference type="PANTHER" id="PTHR39490">
    <property type="entry name" value="ARRESTIN DOMAIN-CONTAINING PROTEIN D"/>
    <property type="match status" value="1"/>
</dbReference>
<dbReference type="InterPro" id="IPR000306">
    <property type="entry name" value="Znf_FYVE"/>
</dbReference>
<feature type="compositionally biased region" description="Polar residues" evidence="5">
    <location>
        <begin position="23"/>
        <end position="48"/>
    </location>
</feature>
<name>A0A6A6EV24_9PEZI</name>
<dbReference type="PROSITE" id="PS50178">
    <property type="entry name" value="ZF_FYVE"/>
    <property type="match status" value="1"/>
</dbReference>
<dbReference type="SMART" id="SM00064">
    <property type="entry name" value="FYVE"/>
    <property type="match status" value="1"/>
</dbReference>
<feature type="domain" description="FYVE-type" evidence="6">
    <location>
        <begin position="158"/>
        <end position="213"/>
    </location>
</feature>
<feature type="compositionally biased region" description="Low complexity" evidence="5">
    <location>
        <begin position="89"/>
        <end position="99"/>
    </location>
</feature>
<dbReference type="InterPro" id="IPR011011">
    <property type="entry name" value="Znf_FYVE_PHD"/>
</dbReference>
<gene>
    <name evidence="7" type="ORF">K469DRAFT_725896</name>
</gene>
<accession>A0A6A6EV24</accession>
<evidence type="ECO:0000259" key="6">
    <source>
        <dbReference type="PROSITE" id="PS50178"/>
    </source>
</evidence>
<feature type="region of interest" description="Disordered" evidence="5">
    <location>
        <begin position="77"/>
        <end position="114"/>
    </location>
</feature>
<dbReference type="SUPFAM" id="SSF57903">
    <property type="entry name" value="FYVE/PHD zinc finger"/>
    <property type="match status" value="1"/>
</dbReference>
<evidence type="ECO:0000256" key="1">
    <source>
        <dbReference type="ARBA" id="ARBA00022723"/>
    </source>
</evidence>
<dbReference type="AlphaFoldDB" id="A0A6A6EV24"/>
<dbReference type="PANTHER" id="PTHR39490:SF8">
    <property type="entry name" value="ZINC FINGER FYVE DOMAIN-CONTAINING PROTEIN 21"/>
    <property type="match status" value="1"/>
</dbReference>
<protein>
    <recommendedName>
        <fullName evidence="6">FYVE-type domain-containing protein</fullName>
    </recommendedName>
</protein>
<dbReference type="GO" id="GO:0008270">
    <property type="term" value="F:zinc ion binding"/>
    <property type="evidence" value="ECO:0007669"/>
    <property type="project" value="UniProtKB-KW"/>
</dbReference>
<dbReference type="InterPro" id="IPR052113">
    <property type="entry name" value="FYVE-type_Zinc_Finger"/>
</dbReference>
<feature type="region of interest" description="Disordered" evidence="5">
    <location>
        <begin position="1"/>
        <end position="65"/>
    </location>
</feature>
<keyword evidence="3" id="KW-0862">Zinc</keyword>
<organism evidence="7 8">
    <name type="scientific">Zopfia rhizophila CBS 207.26</name>
    <dbReference type="NCBI Taxonomy" id="1314779"/>
    <lineage>
        <taxon>Eukaryota</taxon>
        <taxon>Fungi</taxon>
        <taxon>Dikarya</taxon>
        <taxon>Ascomycota</taxon>
        <taxon>Pezizomycotina</taxon>
        <taxon>Dothideomycetes</taxon>
        <taxon>Dothideomycetes incertae sedis</taxon>
        <taxon>Zopfiaceae</taxon>
        <taxon>Zopfia</taxon>
    </lineage>
</organism>
<keyword evidence="2 4" id="KW-0863">Zinc-finger</keyword>
<dbReference type="Proteomes" id="UP000800200">
    <property type="component" value="Unassembled WGS sequence"/>
</dbReference>
<dbReference type="Gene3D" id="3.30.40.10">
    <property type="entry name" value="Zinc/RING finger domain, C3HC4 (zinc finger)"/>
    <property type="match status" value="1"/>
</dbReference>
<keyword evidence="8" id="KW-1185">Reference proteome</keyword>